<dbReference type="EMBL" id="JAZEWV010000009">
    <property type="protein sequence ID" value="MEE4543012.1"/>
    <property type="molecule type" value="Genomic_DNA"/>
</dbReference>
<gene>
    <name evidence="2" type="ORF">V2S66_13675</name>
</gene>
<evidence type="ECO:0000313" key="3">
    <source>
        <dbReference type="Proteomes" id="UP001344658"/>
    </source>
</evidence>
<proteinExistence type="predicted"/>
<feature type="region of interest" description="Disordered" evidence="1">
    <location>
        <begin position="98"/>
        <end position="121"/>
    </location>
</feature>
<accession>A0ABU7PCK7</accession>
<dbReference type="RefSeq" id="WP_330795074.1">
    <property type="nucleotide sequence ID" value="NZ_JAZEWV010000009.1"/>
</dbReference>
<evidence type="ECO:0000313" key="2">
    <source>
        <dbReference type="EMBL" id="MEE4543012.1"/>
    </source>
</evidence>
<feature type="compositionally biased region" description="Polar residues" evidence="1">
    <location>
        <begin position="1"/>
        <end position="16"/>
    </location>
</feature>
<dbReference type="Proteomes" id="UP001344658">
    <property type="component" value="Unassembled WGS sequence"/>
</dbReference>
<evidence type="ECO:0000256" key="1">
    <source>
        <dbReference type="SAM" id="MobiDB-lite"/>
    </source>
</evidence>
<organism evidence="2 3">
    <name type="scientific">Actinacidiphila polyblastidii</name>
    <dbReference type="NCBI Taxonomy" id="3110430"/>
    <lineage>
        <taxon>Bacteria</taxon>
        <taxon>Bacillati</taxon>
        <taxon>Actinomycetota</taxon>
        <taxon>Actinomycetes</taxon>
        <taxon>Kitasatosporales</taxon>
        <taxon>Streptomycetaceae</taxon>
        <taxon>Actinacidiphila</taxon>
    </lineage>
</organism>
<sequence>MPDTTDAPTRPSTTGPSGSGCAVPAPLFPAGPTGPRDLDSCKVLHRAGLRAREGAEQPGGRGDRLSELRENGDRHGVATRLDIVNGAGRSDLAVLPTAPSFLSEQVEGSAGRRPAPASPQR</sequence>
<protein>
    <submittedName>
        <fullName evidence="2">Uncharacterized protein</fullName>
    </submittedName>
</protein>
<keyword evidence="3" id="KW-1185">Reference proteome</keyword>
<feature type="compositionally biased region" description="Basic and acidic residues" evidence="1">
    <location>
        <begin position="50"/>
        <end position="75"/>
    </location>
</feature>
<comment type="caution">
    <text evidence="2">The sequence shown here is derived from an EMBL/GenBank/DDBJ whole genome shotgun (WGS) entry which is preliminary data.</text>
</comment>
<reference evidence="2 3" key="1">
    <citation type="submission" date="2023-12" db="EMBL/GenBank/DDBJ databases">
        <title>Streptomyces sp. V4-01.</title>
        <authorList>
            <person name="Somphong A."/>
            <person name="Phongsopitanun W."/>
        </authorList>
    </citation>
    <scope>NUCLEOTIDE SEQUENCE [LARGE SCALE GENOMIC DNA]</scope>
    <source>
        <strain evidence="2 3">V4-01</strain>
    </source>
</reference>
<name>A0ABU7PCK7_9ACTN</name>
<feature type="region of interest" description="Disordered" evidence="1">
    <location>
        <begin position="1"/>
        <end position="75"/>
    </location>
</feature>